<dbReference type="HOGENOM" id="CLU_1455255_0_0_1"/>
<name>A0A0C9U096_SPHS4</name>
<evidence type="ECO:0000313" key="3">
    <source>
        <dbReference type="Proteomes" id="UP000054279"/>
    </source>
</evidence>
<feature type="region of interest" description="Disordered" evidence="1">
    <location>
        <begin position="110"/>
        <end position="186"/>
    </location>
</feature>
<evidence type="ECO:0000313" key="2">
    <source>
        <dbReference type="EMBL" id="KIJ36178.1"/>
    </source>
</evidence>
<dbReference type="Proteomes" id="UP000054279">
    <property type="component" value="Unassembled WGS sequence"/>
</dbReference>
<dbReference type="AlphaFoldDB" id="A0A0C9U096"/>
<proteinExistence type="predicted"/>
<protein>
    <submittedName>
        <fullName evidence="2">Uncharacterized protein</fullName>
    </submittedName>
</protein>
<dbReference type="EMBL" id="KN837181">
    <property type="protein sequence ID" value="KIJ36178.1"/>
    <property type="molecule type" value="Genomic_DNA"/>
</dbReference>
<sequence length="186" mass="19564">MIDTVPIVSPIPAMASSSASPMIHGGMPNALPIILNAQPPVAPASPVYGMPISAMPKTRRSTEVESVRSFGGRSIASASGTGVDGVNVHGHGDEMGMGMKMSFEFVTWPKPRPLPTLSQHPSSQSPQQGQGQPHQGHLYRQSTASIYSNKTSTSTSFEPSSIIEQGSPTLPPQTPHPPVPLLSYDS</sequence>
<feature type="compositionally biased region" description="Low complexity" evidence="1">
    <location>
        <begin position="118"/>
        <end position="136"/>
    </location>
</feature>
<feature type="compositionally biased region" description="Pro residues" evidence="1">
    <location>
        <begin position="169"/>
        <end position="180"/>
    </location>
</feature>
<organism evidence="2 3">
    <name type="scientific">Sphaerobolus stellatus (strain SS14)</name>
    <dbReference type="NCBI Taxonomy" id="990650"/>
    <lineage>
        <taxon>Eukaryota</taxon>
        <taxon>Fungi</taxon>
        <taxon>Dikarya</taxon>
        <taxon>Basidiomycota</taxon>
        <taxon>Agaricomycotina</taxon>
        <taxon>Agaricomycetes</taxon>
        <taxon>Phallomycetidae</taxon>
        <taxon>Geastrales</taxon>
        <taxon>Sphaerobolaceae</taxon>
        <taxon>Sphaerobolus</taxon>
    </lineage>
</organism>
<gene>
    <name evidence="2" type="ORF">M422DRAFT_261507</name>
</gene>
<evidence type="ECO:0000256" key="1">
    <source>
        <dbReference type="SAM" id="MobiDB-lite"/>
    </source>
</evidence>
<accession>A0A0C9U096</accession>
<feature type="compositionally biased region" description="Polar residues" evidence="1">
    <location>
        <begin position="140"/>
        <end position="167"/>
    </location>
</feature>
<reference evidence="2 3" key="1">
    <citation type="submission" date="2014-06" db="EMBL/GenBank/DDBJ databases">
        <title>Evolutionary Origins and Diversification of the Mycorrhizal Mutualists.</title>
        <authorList>
            <consortium name="DOE Joint Genome Institute"/>
            <consortium name="Mycorrhizal Genomics Consortium"/>
            <person name="Kohler A."/>
            <person name="Kuo A."/>
            <person name="Nagy L.G."/>
            <person name="Floudas D."/>
            <person name="Copeland A."/>
            <person name="Barry K.W."/>
            <person name="Cichocki N."/>
            <person name="Veneault-Fourrey C."/>
            <person name="LaButti K."/>
            <person name="Lindquist E.A."/>
            <person name="Lipzen A."/>
            <person name="Lundell T."/>
            <person name="Morin E."/>
            <person name="Murat C."/>
            <person name="Riley R."/>
            <person name="Ohm R."/>
            <person name="Sun H."/>
            <person name="Tunlid A."/>
            <person name="Henrissat B."/>
            <person name="Grigoriev I.V."/>
            <person name="Hibbett D.S."/>
            <person name="Martin F."/>
        </authorList>
    </citation>
    <scope>NUCLEOTIDE SEQUENCE [LARGE SCALE GENOMIC DNA]</scope>
    <source>
        <strain evidence="2 3">SS14</strain>
    </source>
</reference>
<keyword evidence="3" id="KW-1185">Reference proteome</keyword>